<keyword evidence="7 8" id="KW-0472">Membrane</keyword>
<evidence type="ECO:0000256" key="7">
    <source>
        <dbReference type="ARBA" id="ARBA00023136"/>
    </source>
</evidence>
<dbReference type="EMBL" id="JQDR03006929">
    <property type="protein sequence ID" value="KAA0199439.1"/>
    <property type="molecule type" value="Genomic_DNA"/>
</dbReference>
<evidence type="ECO:0000256" key="4">
    <source>
        <dbReference type="ARBA" id="ARBA00022679"/>
    </source>
</evidence>
<accession>A0A6A0H6I4</accession>
<evidence type="ECO:0000256" key="2">
    <source>
        <dbReference type="ARBA" id="ARBA00007647"/>
    </source>
</evidence>
<dbReference type="EC" id="2.4.1.-" evidence="8"/>
<dbReference type="AlphaFoldDB" id="A0A6A0H6I4"/>
<reference evidence="9" key="3">
    <citation type="submission" date="2019-06" db="EMBL/GenBank/DDBJ databases">
        <authorList>
            <person name="Poynton C."/>
            <person name="Hasenbein S."/>
            <person name="Benoit J.B."/>
            <person name="Sepulveda M.S."/>
            <person name="Poelchau M.F."/>
            <person name="Murali S.C."/>
            <person name="Chen S."/>
            <person name="Glastad K.M."/>
            <person name="Werren J.H."/>
            <person name="Vineis J.H."/>
            <person name="Bowen J.L."/>
            <person name="Friedrich M."/>
            <person name="Jones J."/>
            <person name="Robertson H.M."/>
            <person name="Feyereisen R."/>
            <person name="Mechler-Hickson A."/>
            <person name="Mathers N."/>
            <person name="Lee C.E."/>
            <person name="Colbourne J.K."/>
            <person name="Biales A."/>
            <person name="Johnston J.S."/>
            <person name="Wellborn G.A."/>
            <person name="Rosendale A.J."/>
            <person name="Cridge A.G."/>
            <person name="Munoz-Torres M.C."/>
            <person name="Bain P.A."/>
            <person name="Manny A.R."/>
            <person name="Major K.M."/>
            <person name="Lambert F.N."/>
            <person name="Vulpe C.D."/>
            <person name="Tuck P."/>
            <person name="Blalock B.J."/>
            <person name="Lin Y.-Y."/>
            <person name="Smith M.E."/>
            <person name="Ochoa-Acuna H."/>
            <person name="Chen M.-J.M."/>
            <person name="Childers C.P."/>
            <person name="Qu J."/>
            <person name="Dugan S."/>
            <person name="Lee S.L."/>
            <person name="Chao H."/>
            <person name="Dinh H."/>
            <person name="Han Y."/>
            <person name="Doddapaneni H."/>
            <person name="Worley K.C."/>
            <person name="Muzny D.M."/>
            <person name="Gibbs R.A."/>
            <person name="Richards S."/>
        </authorList>
    </citation>
    <scope>NUCLEOTIDE SEQUENCE</scope>
    <source>
        <strain evidence="9">HAZT.00-mixed</strain>
        <tissue evidence="9">Whole organism</tissue>
    </source>
</reference>
<comment type="similarity">
    <text evidence="2 8">Belongs to the glycosyltransferase 92 family.</text>
</comment>
<comment type="caution">
    <text evidence="9">The sequence shown here is derived from an EMBL/GenBank/DDBJ whole genome shotgun (WGS) entry which is preliminary data.</text>
</comment>
<keyword evidence="4 8" id="KW-0808">Transferase</keyword>
<gene>
    <name evidence="9" type="ORF">HAZT_HAZT003992</name>
</gene>
<comment type="subcellular location">
    <subcellularLocation>
        <location evidence="1">Membrane</location>
        <topology evidence="1">Single-pass membrane protein</topology>
    </subcellularLocation>
</comment>
<dbReference type="GO" id="GO:0005737">
    <property type="term" value="C:cytoplasm"/>
    <property type="evidence" value="ECO:0007669"/>
    <property type="project" value="TreeGrafter"/>
</dbReference>
<dbReference type="GO" id="GO:0016020">
    <property type="term" value="C:membrane"/>
    <property type="evidence" value="ECO:0007669"/>
    <property type="project" value="UniProtKB-SubCell"/>
</dbReference>
<organism evidence="9">
    <name type="scientific">Hyalella azteca</name>
    <name type="common">Amphipod</name>
    <dbReference type="NCBI Taxonomy" id="294128"/>
    <lineage>
        <taxon>Eukaryota</taxon>
        <taxon>Metazoa</taxon>
        <taxon>Ecdysozoa</taxon>
        <taxon>Arthropoda</taxon>
        <taxon>Crustacea</taxon>
        <taxon>Multicrustacea</taxon>
        <taxon>Malacostraca</taxon>
        <taxon>Eumalacostraca</taxon>
        <taxon>Peracarida</taxon>
        <taxon>Amphipoda</taxon>
        <taxon>Senticaudata</taxon>
        <taxon>Talitrida</taxon>
        <taxon>Talitroidea</taxon>
        <taxon>Hyalellidae</taxon>
        <taxon>Hyalella</taxon>
    </lineage>
</organism>
<keyword evidence="6 8" id="KW-1133">Transmembrane helix</keyword>
<reference evidence="9" key="2">
    <citation type="journal article" date="2018" name="Environ. Sci. Technol.">
        <title>The Toxicogenome of Hyalella azteca: A Model for Sediment Ecotoxicology and Evolutionary Toxicology.</title>
        <authorList>
            <person name="Poynton H.C."/>
            <person name="Hasenbein S."/>
            <person name="Benoit J.B."/>
            <person name="Sepulveda M.S."/>
            <person name="Poelchau M.F."/>
            <person name="Hughes D.S.T."/>
            <person name="Murali S.C."/>
            <person name="Chen S."/>
            <person name="Glastad K.M."/>
            <person name="Goodisman M.A.D."/>
            <person name="Werren J.H."/>
            <person name="Vineis J.H."/>
            <person name="Bowen J.L."/>
            <person name="Friedrich M."/>
            <person name="Jones J."/>
            <person name="Robertson H.M."/>
            <person name="Feyereisen R."/>
            <person name="Mechler-Hickson A."/>
            <person name="Mathers N."/>
            <person name="Lee C.E."/>
            <person name="Colbourne J.K."/>
            <person name="Biales A."/>
            <person name="Johnston J.S."/>
            <person name="Wellborn G.A."/>
            <person name="Rosendale A.J."/>
            <person name="Cridge A.G."/>
            <person name="Munoz-Torres M.C."/>
            <person name="Bain P.A."/>
            <person name="Manny A.R."/>
            <person name="Major K.M."/>
            <person name="Lambert F.N."/>
            <person name="Vulpe C.D."/>
            <person name="Tuck P."/>
            <person name="Blalock B.J."/>
            <person name="Lin Y.Y."/>
            <person name="Smith M.E."/>
            <person name="Ochoa-Acuna H."/>
            <person name="Chen M.M."/>
            <person name="Childers C.P."/>
            <person name="Qu J."/>
            <person name="Dugan S."/>
            <person name="Lee S.L."/>
            <person name="Chao H."/>
            <person name="Dinh H."/>
            <person name="Han Y."/>
            <person name="Doddapaneni H."/>
            <person name="Worley K.C."/>
            <person name="Muzny D.M."/>
            <person name="Gibbs R.A."/>
            <person name="Richards S."/>
        </authorList>
    </citation>
    <scope>NUCLEOTIDE SEQUENCE</scope>
    <source>
        <strain evidence="9">HAZT.00-mixed</strain>
        <tissue evidence="9">Whole organism</tissue>
    </source>
</reference>
<protein>
    <recommendedName>
        <fullName evidence="8">Glycosyltransferase family 92 protein</fullName>
        <ecNumber evidence="8">2.4.1.-</ecNumber>
    </recommendedName>
</protein>
<evidence type="ECO:0000256" key="8">
    <source>
        <dbReference type="RuleBase" id="RU366017"/>
    </source>
</evidence>
<evidence type="ECO:0000256" key="6">
    <source>
        <dbReference type="ARBA" id="ARBA00022989"/>
    </source>
</evidence>
<evidence type="ECO:0000256" key="1">
    <source>
        <dbReference type="ARBA" id="ARBA00004167"/>
    </source>
</evidence>
<dbReference type="PANTHER" id="PTHR21461:SF40">
    <property type="entry name" value="GLYCOSYLTRANSFERASE FAMILY 92 PROTEIN"/>
    <property type="match status" value="1"/>
</dbReference>
<evidence type="ECO:0000256" key="3">
    <source>
        <dbReference type="ARBA" id="ARBA00022676"/>
    </source>
</evidence>
<evidence type="ECO:0000256" key="5">
    <source>
        <dbReference type="ARBA" id="ARBA00022692"/>
    </source>
</evidence>
<keyword evidence="5 8" id="KW-0812">Transmembrane</keyword>
<dbReference type="GO" id="GO:0016757">
    <property type="term" value="F:glycosyltransferase activity"/>
    <property type="evidence" value="ECO:0007669"/>
    <property type="project" value="UniProtKB-UniRule"/>
</dbReference>
<dbReference type="Proteomes" id="UP000711488">
    <property type="component" value="Unassembled WGS sequence"/>
</dbReference>
<reference evidence="9" key="1">
    <citation type="submission" date="2014-08" db="EMBL/GenBank/DDBJ databases">
        <authorList>
            <person name="Murali S."/>
            <person name="Richards S."/>
            <person name="Bandaranaike D."/>
            <person name="Bellair M."/>
            <person name="Blankenburg K."/>
            <person name="Chao H."/>
            <person name="Dinh H."/>
            <person name="Doddapaneni H."/>
            <person name="Dugan-Rocha S."/>
            <person name="Elkadiri S."/>
            <person name="Gnanaolivu R."/>
            <person name="Hughes D."/>
            <person name="Lee S."/>
            <person name="Li M."/>
            <person name="Ming W."/>
            <person name="Munidasa M."/>
            <person name="Muniz J."/>
            <person name="Nguyen L."/>
            <person name="Osuji N."/>
            <person name="Pu L.-L."/>
            <person name="Puazo M."/>
            <person name="Skinner E."/>
            <person name="Qu C."/>
            <person name="Quiroz J."/>
            <person name="Raj R."/>
            <person name="Weissenberger G."/>
            <person name="Xin Y."/>
            <person name="Zou X."/>
            <person name="Han Y."/>
            <person name="Worley K."/>
            <person name="Muzny D."/>
            <person name="Gibbs R."/>
        </authorList>
    </citation>
    <scope>NUCLEOTIDE SEQUENCE</scope>
    <source>
        <strain evidence="9">HAZT.00-mixed</strain>
        <tissue evidence="9">Whole organism</tissue>
    </source>
</reference>
<dbReference type="Pfam" id="PF01697">
    <property type="entry name" value="Glyco_transf_92"/>
    <property type="match status" value="1"/>
</dbReference>
<proteinExistence type="inferred from homology"/>
<keyword evidence="3 8" id="KW-0328">Glycosyltransferase</keyword>
<dbReference type="InterPro" id="IPR008166">
    <property type="entry name" value="Glyco_transf_92"/>
</dbReference>
<dbReference type="PANTHER" id="PTHR21461">
    <property type="entry name" value="GLYCOSYLTRANSFERASE FAMILY 92 PROTEIN"/>
    <property type="match status" value="1"/>
</dbReference>
<evidence type="ECO:0000313" key="9">
    <source>
        <dbReference type="EMBL" id="KAA0199439.1"/>
    </source>
</evidence>
<sequence>MFPCAVLGNHHSAARSSSAARMRLKGASRESITMRSEAMRYWRSVHAKYSVLNEFSRQRRSAAAKKMRQRSRERSQLSIFFVVFFVVIFVVIILTEVFFMDDRNDGIQVSGKRSDEFDVIGDIPDYIIDDKKIVRALQIDSYRRQEVSVKNDDGVIHKNVDASRLKARVSGSYLKSMRTAERKMSWPSLTEEKAVLFTANSSAVDAEWMPVLNARHKFYVYSAFYDDRKAKIIRIIGATLTKRSDRVWCKYWYSNSSTLVLVGAVKVIRENWNLRYSACFIACPLTIFTNGKQPIPPPDSISIMADPGGNATNKLKVLNLNKDHTEERNNFAVCKEIRTEGLFAALNDCLYRHMYRHKYILMIDLDEYIVPHSNTTLPELVSFLNTRADVRKIGAISFQNAFFYLQWPDDPSSAGLPALVTQRKTRRRQRFHPHKQRSKYIAVSPFVVEAGNHFVWEFLPGRGTLNVPSEVAFLHHYRVCEFGGDDCVRNPRTTDNSMARYRDQLVTAFTSRVESLSQSCHLPPLNTALETSPQLWPISDAS</sequence>
<feature type="transmembrane region" description="Helical" evidence="8">
    <location>
        <begin position="77"/>
        <end position="100"/>
    </location>
</feature>
<name>A0A6A0H6I4_HYAAZ</name>